<name>A0A099I6P8_CLOIN</name>
<reference evidence="1 2" key="1">
    <citation type="submission" date="2014-08" db="EMBL/GenBank/DDBJ databases">
        <title>Clostridium innocuum, an unnegligible vancomycin-resistant pathogen causing extra-intestinal infections.</title>
        <authorList>
            <person name="Feng Y."/>
            <person name="Chiu C.-H."/>
        </authorList>
    </citation>
    <scope>NUCLEOTIDE SEQUENCE [LARGE SCALE GENOMIC DNA]</scope>
    <source>
        <strain evidence="1 2">AN88</strain>
    </source>
</reference>
<dbReference type="EMBL" id="JQIF01000035">
    <property type="protein sequence ID" value="KGJ53649.1"/>
    <property type="molecule type" value="Genomic_DNA"/>
</dbReference>
<accession>A0A099I6P8</accession>
<proteinExistence type="predicted"/>
<evidence type="ECO:0000313" key="2">
    <source>
        <dbReference type="Proteomes" id="UP000030008"/>
    </source>
</evidence>
<sequence length="257" mass="29025">MKIAVICSDERMIQVYDNLSRDFMVDRLDAQTDFLNLPQYQAVIFPVKGVDEFGYVRIQEQAIHIPHAFYEMQGKDCLLFCGIRNAVLDALPQRKIYYMLEESVIHENAVLTAEGVLNELISCICKSIYDIQVDIVGYGHCGQVIYDMLKNLHVRVRIIRRDCKKEGDFLPVRDWETCGDVIIHTATGVMIAPSRMRSWKNKPVIIDISTPDLIDLKAAHEEGIPVIKAGNLPGRFACISAGNIIAECIRGKLNNGK</sequence>
<comment type="caution">
    <text evidence="1">The sequence shown here is derived from an EMBL/GenBank/DDBJ whole genome shotgun (WGS) entry which is preliminary data.</text>
</comment>
<dbReference type="AlphaFoldDB" id="A0A099I6P8"/>
<dbReference type="RefSeq" id="WP_044904837.1">
    <property type="nucleotide sequence ID" value="NZ_JQIF01000035.1"/>
</dbReference>
<dbReference type="Gene3D" id="3.40.50.720">
    <property type="entry name" value="NAD(P)-binding Rossmann-like Domain"/>
    <property type="match status" value="1"/>
</dbReference>
<evidence type="ECO:0008006" key="3">
    <source>
        <dbReference type="Google" id="ProtNLM"/>
    </source>
</evidence>
<evidence type="ECO:0000313" key="1">
    <source>
        <dbReference type="EMBL" id="KGJ53649.1"/>
    </source>
</evidence>
<dbReference type="InterPro" id="IPR036291">
    <property type="entry name" value="NAD(P)-bd_dom_sf"/>
</dbReference>
<organism evidence="1 2">
    <name type="scientific">Clostridium innocuum</name>
    <dbReference type="NCBI Taxonomy" id="1522"/>
    <lineage>
        <taxon>Bacteria</taxon>
        <taxon>Bacillati</taxon>
        <taxon>Bacillota</taxon>
        <taxon>Clostridia</taxon>
        <taxon>Eubacteriales</taxon>
        <taxon>Clostridiaceae</taxon>
        <taxon>Clostridium</taxon>
    </lineage>
</organism>
<dbReference type="Proteomes" id="UP000030008">
    <property type="component" value="Unassembled WGS sequence"/>
</dbReference>
<gene>
    <name evidence="1" type="ORF">CIAN88_07635</name>
</gene>
<dbReference type="SUPFAM" id="SSF51735">
    <property type="entry name" value="NAD(P)-binding Rossmann-fold domains"/>
    <property type="match status" value="1"/>
</dbReference>
<protein>
    <recommendedName>
        <fullName evidence="3">Dipicolinate synthase</fullName>
    </recommendedName>
</protein>